<dbReference type="InterPro" id="IPR002376">
    <property type="entry name" value="Formyl_transf_N"/>
</dbReference>
<dbReference type="InParanoid" id="A0A0C3A9Z8"/>
<dbReference type="InterPro" id="IPR005793">
    <property type="entry name" value="Formyl_trans_C"/>
</dbReference>
<reference evidence="9" key="2">
    <citation type="submission" date="2015-01" db="EMBL/GenBank/DDBJ databases">
        <title>Evolutionary Origins and Diversification of the Mycorrhizal Mutualists.</title>
        <authorList>
            <consortium name="DOE Joint Genome Institute"/>
            <consortium name="Mycorrhizal Genomics Consortium"/>
            <person name="Kohler A."/>
            <person name="Kuo A."/>
            <person name="Nagy L.G."/>
            <person name="Floudas D."/>
            <person name="Copeland A."/>
            <person name="Barry K.W."/>
            <person name="Cichocki N."/>
            <person name="Veneault-Fourrey C."/>
            <person name="LaButti K."/>
            <person name="Lindquist E.A."/>
            <person name="Lipzen A."/>
            <person name="Lundell T."/>
            <person name="Morin E."/>
            <person name="Murat C."/>
            <person name="Riley R."/>
            <person name="Ohm R."/>
            <person name="Sun H."/>
            <person name="Tunlid A."/>
            <person name="Henrissat B."/>
            <person name="Grigoriev I.V."/>
            <person name="Hibbett D.S."/>
            <person name="Martin F."/>
        </authorList>
    </citation>
    <scope>NUCLEOTIDE SEQUENCE [LARGE SCALE GENOMIC DNA]</scope>
    <source>
        <strain evidence="9">Foug A</strain>
    </source>
</reference>
<reference evidence="8 9" key="1">
    <citation type="submission" date="2014-04" db="EMBL/GenBank/DDBJ databases">
        <authorList>
            <consortium name="DOE Joint Genome Institute"/>
            <person name="Kuo A."/>
            <person name="Kohler A."/>
            <person name="Nagy L.G."/>
            <person name="Floudas D."/>
            <person name="Copeland A."/>
            <person name="Barry K.W."/>
            <person name="Cichocki N."/>
            <person name="Veneault-Fourrey C."/>
            <person name="LaButti K."/>
            <person name="Lindquist E.A."/>
            <person name="Lipzen A."/>
            <person name="Lundell T."/>
            <person name="Morin E."/>
            <person name="Murat C."/>
            <person name="Sun H."/>
            <person name="Tunlid A."/>
            <person name="Henrissat B."/>
            <person name="Grigoriev I.V."/>
            <person name="Hibbett D.S."/>
            <person name="Martin F."/>
            <person name="Nordberg H.P."/>
            <person name="Cantor M.N."/>
            <person name="Hua S.X."/>
        </authorList>
    </citation>
    <scope>NUCLEOTIDE SEQUENCE [LARGE SCALE GENOMIC DNA]</scope>
    <source>
        <strain evidence="8 9">Foug A</strain>
    </source>
</reference>
<evidence type="ECO:0000313" key="9">
    <source>
        <dbReference type="Proteomes" id="UP000053989"/>
    </source>
</evidence>
<dbReference type="FunCoup" id="A0A0C3A9Z8">
    <property type="interactions" value="237"/>
</dbReference>
<name>A0A0C3A9Z8_9AGAM</name>
<proteinExistence type="inferred from homology"/>
<evidence type="ECO:0000256" key="2">
    <source>
        <dbReference type="ARBA" id="ARBA00012261"/>
    </source>
</evidence>
<dbReference type="Gene3D" id="3.40.50.12230">
    <property type="match status" value="1"/>
</dbReference>
<organism evidence="8 9">
    <name type="scientific">Scleroderma citrinum Foug A</name>
    <dbReference type="NCBI Taxonomy" id="1036808"/>
    <lineage>
        <taxon>Eukaryota</taxon>
        <taxon>Fungi</taxon>
        <taxon>Dikarya</taxon>
        <taxon>Basidiomycota</taxon>
        <taxon>Agaricomycotina</taxon>
        <taxon>Agaricomycetes</taxon>
        <taxon>Agaricomycetidae</taxon>
        <taxon>Boletales</taxon>
        <taxon>Sclerodermatineae</taxon>
        <taxon>Sclerodermataceae</taxon>
        <taxon>Scleroderma</taxon>
    </lineage>
</organism>
<dbReference type="CDD" id="cd08646">
    <property type="entry name" value="FMT_core_Met-tRNA-FMT_N"/>
    <property type="match status" value="1"/>
</dbReference>
<evidence type="ECO:0000313" key="8">
    <source>
        <dbReference type="EMBL" id="KIM70563.1"/>
    </source>
</evidence>
<dbReference type="EC" id="2.1.2.9" evidence="2"/>
<keyword evidence="4" id="KW-0648">Protein biosynthesis</keyword>
<evidence type="ECO:0000256" key="5">
    <source>
        <dbReference type="SAM" id="MobiDB-lite"/>
    </source>
</evidence>
<evidence type="ECO:0000259" key="6">
    <source>
        <dbReference type="Pfam" id="PF00551"/>
    </source>
</evidence>
<dbReference type="InterPro" id="IPR036477">
    <property type="entry name" value="Formyl_transf_N_sf"/>
</dbReference>
<dbReference type="HOGENOM" id="CLU_033347_0_3_1"/>
<protein>
    <recommendedName>
        <fullName evidence="2">methionyl-tRNA formyltransferase</fullName>
        <ecNumber evidence="2">2.1.2.9</ecNumber>
    </recommendedName>
</protein>
<evidence type="ECO:0000259" key="7">
    <source>
        <dbReference type="Pfam" id="PF02911"/>
    </source>
</evidence>
<keyword evidence="3" id="KW-0808">Transferase</keyword>
<dbReference type="SUPFAM" id="SSF53328">
    <property type="entry name" value="Formyltransferase"/>
    <property type="match status" value="1"/>
</dbReference>
<comment type="similarity">
    <text evidence="1">Belongs to the Fmt family.</text>
</comment>
<evidence type="ECO:0000256" key="3">
    <source>
        <dbReference type="ARBA" id="ARBA00022679"/>
    </source>
</evidence>
<dbReference type="SUPFAM" id="SSF50486">
    <property type="entry name" value="FMT C-terminal domain-like"/>
    <property type="match status" value="1"/>
</dbReference>
<dbReference type="GO" id="GO:0004479">
    <property type="term" value="F:methionyl-tRNA formyltransferase activity"/>
    <property type="evidence" value="ECO:0007669"/>
    <property type="project" value="UniProtKB-EC"/>
</dbReference>
<evidence type="ECO:0000256" key="1">
    <source>
        <dbReference type="ARBA" id="ARBA00010699"/>
    </source>
</evidence>
<accession>A0A0C3A9Z8</accession>
<keyword evidence="9" id="KW-1185">Reference proteome</keyword>
<dbReference type="AlphaFoldDB" id="A0A0C3A9Z8"/>
<dbReference type="EMBL" id="KN822004">
    <property type="protein sequence ID" value="KIM70563.1"/>
    <property type="molecule type" value="Genomic_DNA"/>
</dbReference>
<dbReference type="OrthoDB" id="10268103at2759"/>
<dbReference type="PANTHER" id="PTHR11138:SF5">
    <property type="entry name" value="METHIONYL-TRNA FORMYLTRANSFERASE, MITOCHONDRIAL"/>
    <property type="match status" value="1"/>
</dbReference>
<dbReference type="InterPro" id="IPR041711">
    <property type="entry name" value="Met-tRNA-FMT_N"/>
</dbReference>
<dbReference type="Proteomes" id="UP000053989">
    <property type="component" value="Unassembled WGS sequence"/>
</dbReference>
<dbReference type="STRING" id="1036808.A0A0C3A9Z8"/>
<dbReference type="PANTHER" id="PTHR11138">
    <property type="entry name" value="METHIONYL-TRNA FORMYLTRANSFERASE"/>
    <property type="match status" value="1"/>
</dbReference>
<evidence type="ECO:0000256" key="4">
    <source>
        <dbReference type="ARBA" id="ARBA00022917"/>
    </source>
</evidence>
<feature type="region of interest" description="Disordered" evidence="5">
    <location>
        <begin position="1"/>
        <end position="24"/>
    </location>
</feature>
<dbReference type="InterPro" id="IPR011034">
    <property type="entry name" value="Formyl_transferase-like_C_sf"/>
</dbReference>
<dbReference type="GO" id="GO:0005739">
    <property type="term" value="C:mitochondrion"/>
    <property type="evidence" value="ECO:0007669"/>
    <property type="project" value="TreeGrafter"/>
</dbReference>
<sequence length="389" mass="42293">MLKLPVCPVGRSSNPDPSSRERGSETCVRKPFTILFCGRDAFSCMVFRHLYDAKDVWQGLHIATNPDVRGGRNGSRLDIAPLKILGETLGVPVHTIPKEKAAFKRWLPPPPFSPSNSITTHDTALQDLSHILVTASFGRILPSSFLRLFLETQCLNVHPSLLPAYRGPAPIQRALMAGESETGVCVIQMGEVRRKEGKLVDQGGTWAIEKMAISADANFTDIQSNLAESGGKLLVQVLRDMLSGKAQCISQAPLSAETPYAPAITAMDSTVAFYMQTATTIARLERAIGHQRALTVLCALPDGRSVSIAGLHAVSSDLTFQMSDMHPGTALYSPKANALLVACAGGEVLSIDRLQTQDRATLRAKDWWNGVKGMGLIKDRVFRFAGRFR</sequence>
<gene>
    <name evidence="8" type="ORF">SCLCIDRAFT_12481</name>
</gene>
<dbReference type="Pfam" id="PF00551">
    <property type="entry name" value="Formyl_trans_N"/>
    <property type="match status" value="1"/>
</dbReference>
<feature type="domain" description="Formyl transferase C-terminal" evidence="7">
    <location>
        <begin position="264"/>
        <end position="371"/>
    </location>
</feature>
<dbReference type="Pfam" id="PF02911">
    <property type="entry name" value="Formyl_trans_C"/>
    <property type="match status" value="1"/>
</dbReference>
<feature type="domain" description="Formyl transferase N-terminal" evidence="6">
    <location>
        <begin position="122"/>
        <end position="238"/>
    </location>
</feature>